<organism evidence="2 3">
    <name type="scientific">Clostridium aminobutyricum</name>
    <dbReference type="NCBI Taxonomy" id="33953"/>
    <lineage>
        <taxon>Bacteria</taxon>
        <taxon>Bacillati</taxon>
        <taxon>Bacillota</taxon>
        <taxon>Clostridia</taxon>
        <taxon>Eubacteriales</taxon>
        <taxon>Clostridiaceae</taxon>
        <taxon>Clostridium</taxon>
    </lineage>
</organism>
<dbReference type="AlphaFoldDB" id="A0A939IH18"/>
<dbReference type="EMBL" id="JAFJZZ010000008">
    <property type="protein sequence ID" value="MBN7774355.1"/>
    <property type="molecule type" value="Genomic_DNA"/>
</dbReference>
<dbReference type="Proteomes" id="UP000664545">
    <property type="component" value="Unassembled WGS sequence"/>
</dbReference>
<feature type="transmembrane region" description="Helical" evidence="1">
    <location>
        <begin position="159"/>
        <end position="179"/>
    </location>
</feature>
<evidence type="ECO:0000313" key="3">
    <source>
        <dbReference type="Proteomes" id="UP000664545"/>
    </source>
</evidence>
<feature type="transmembrane region" description="Helical" evidence="1">
    <location>
        <begin position="84"/>
        <end position="103"/>
    </location>
</feature>
<feature type="transmembrane region" description="Helical" evidence="1">
    <location>
        <begin position="7"/>
        <end position="34"/>
    </location>
</feature>
<dbReference type="GO" id="GO:0016020">
    <property type="term" value="C:membrane"/>
    <property type="evidence" value="ECO:0007669"/>
    <property type="project" value="InterPro"/>
</dbReference>
<protein>
    <recommendedName>
        <fullName evidence="4">Pilus assembly protein PilX</fullName>
    </recommendedName>
</protein>
<keyword evidence="1" id="KW-0812">Transmembrane</keyword>
<accession>A0A939IH18</accession>
<reference evidence="2" key="1">
    <citation type="submission" date="2021-02" db="EMBL/GenBank/DDBJ databases">
        <title>Abyssanaerobacter marinus gen.nov., sp., nov, anaerobic bacterium isolated from the Onnuri vent field of Indian Ocean and suggestion of Mogibacteriaceae fam. nov., and proposal of reclassification of ambiguous this family's genus member.</title>
        <authorList>
            <person name="Kim Y.J."/>
            <person name="Yang J.-A."/>
        </authorList>
    </citation>
    <scope>NUCLEOTIDE SEQUENCE</scope>
    <source>
        <strain evidence="2">DSM 2634</strain>
    </source>
</reference>
<feature type="transmembrane region" description="Helical" evidence="1">
    <location>
        <begin position="123"/>
        <end position="147"/>
    </location>
</feature>
<feature type="transmembrane region" description="Helical" evidence="1">
    <location>
        <begin position="40"/>
        <end position="63"/>
    </location>
</feature>
<gene>
    <name evidence="2" type="ORF">JYB65_13395</name>
</gene>
<evidence type="ECO:0008006" key="4">
    <source>
        <dbReference type="Google" id="ProtNLM"/>
    </source>
</evidence>
<dbReference type="InterPro" id="IPR034804">
    <property type="entry name" value="SQR/QFR_C/D"/>
</dbReference>
<keyword evidence="1" id="KW-1133">Transmembrane helix</keyword>
<keyword evidence="1" id="KW-0472">Membrane</keyword>
<keyword evidence="3" id="KW-1185">Reference proteome</keyword>
<evidence type="ECO:0000256" key="1">
    <source>
        <dbReference type="SAM" id="Phobius"/>
    </source>
</evidence>
<proteinExistence type="predicted"/>
<name>A0A939IH18_CLOAM</name>
<dbReference type="SUPFAM" id="SSF81343">
    <property type="entry name" value="Fumarate reductase respiratory complex transmembrane subunits"/>
    <property type="match status" value="1"/>
</dbReference>
<evidence type="ECO:0000313" key="2">
    <source>
        <dbReference type="EMBL" id="MBN7774355.1"/>
    </source>
</evidence>
<sequence length="181" mass="20372">MIRTINSFLGLASILLFCIHGISMGLFLAGYFPYSHTRAYWGYALLLCVILHAILSLFLITLGDGKKKQFSYVKQNAGSYIQRILGILMIALIYLHMSAYGYINEDGAYLLKEPDKSTFVTQVLLVLVAGAHLLLSFPKSAITLGMINNESEYKNYKNLSYMIFFIVVGISLNGLWRYFLG</sequence>
<dbReference type="RefSeq" id="WP_206583193.1">
    <property type="nucleotide sequence ID" value="NZ_JAFJZZ010000008.1"/>
</dbReference>
<comment type="caution">
    <text evidence="2">The sequence shown here is derived from an EMBL/GenBank/DDBJ whole genome shotgun (WGS) entry which is preliminary data.</text>
</comment>